<dbReference type="SUPFAM" id="SSF57903">
    <property type="entry name" value="FYVE/PHD zinc finger"/>
    <property type="match status" value="1"/>
</dbReference>
<evidence type="ECO:0000313" key="14">
    <source>
        <dbReference type="Proteomes" id="UP000472261"/>
    </source>
</evidence>
<evidence type="ECO:0000256" key="7">
    <source>
        <dbReference type="ARBA" id="ARBA00022833"/>
    </source>
</evidence>
<dbReference type="Pfam" id="PF13771">
    <property type="entry name" value="zf-HC5HC2H"/>
    <property type="match status" value="1"/>
</dbReference>
<evidence type="ECO:0000259" key="12">
    <source>
        <dbReference type="PROSITE" id="PS51805"/>
    </source>
</evidence>
<evidence type="ECO:0000259" key="11">
    <source>
        <dbReference type="PROSITE" id="PS50089"/>
    </source>
</evidence>
<evidence type="ECO:0000256" key="2">
    <source>
        <dbReference type="ARBA" id="ARBA00004906"/>
    </source>
</evidence>
<feature type="domain" description="PHD-type" evidence="12">
    <location>
        <begin position="13"/>
        <end position="128"/>
    </location>
</feature>
<dbReference type="CDD" id="cd15669">
    <property type="entry name" value="ePHD_PHF7_G2E3_like"/>
    <property type="match status" value="1"/>
</dbReference>
<evidence type="ECO:0000256" key="5">
    <source>
        <dbReference type="ARBA" id="ARBA00022771"/>
    </source>
</evidence>
<dbReference type="InterPro" id="IPR042013">
    <property type="entry name" value="PHF7/G2E3_ePHD"/>
</dbReference>
<proteinExistence type="predicted"/>
<evidence type="ECO:0000256" key="9">
    <source>
        <dbReference type="PROSITE-ProRule" id="PRU00175"/>
    </source>
</evidence>
<feature type="compositionally biased region" description="Low complexity" evidence="10">
    <location>
        <begin position="320"/>
        <end position="342"/>
    </location>
</feature>
<evidence type="ECO:0000256" key="3">
    <source>
        <dbReference type="ARBA" id="ARBA00022679"/>
    </source>
</evidence>
<dbReference type="InterPro" id="IPR001841">
    <property type="entry name" value="Znf_RING"/>
</dbReference>
<reference evidence="13" key="1">
    <citation type="submission" date="2025-08" db="UniProtKB">
        <authorList>
            <consortium name="Ensembl"/>
        </authorList>
    </citation>
    <scope>IDENTIFICATION</scope>
</reference>
<dbReference type="GeneID" id="116226373"/>
<keyword evidence="7" id="KW-0862">Zinc</keyword>
<sequence length="429" mass="47137">MGTKKPAGSWEPGEKCVLCAQGEVDPCIYGRKWIIKGVYFHEFCVVFSGGLLQQARTQEGKENLSLPDIILAIKQAEQTHCFVCDKRGAFITCAETGCDRSFHLPCASEGECVTQYFEEFRCFCWEHRQQQAVGAVPAQDTPCIICMDSVGDSTSYSTMVCPSCQCAWFHRTCIQRLALYAGIILHCPHCKDEDEFFDDMAAMGIHIPHRGPMWDSNLYAQKGDKSKCCSASECRYPHGREQAGEGPWELLLCSSCAVQGTHRRCSNLRQTTTTWECNTCAGEGTSSSCNVDSAGPSTTIQLGLGSFQSPTASERRSSCSLTSQASSRPSQSSKVSESSVLPSQRRTEWRRICLRLHRNDDVSDEPQGCCGSVESSASNSASQGTSQSSRHSPAVGYSHGSRPGQRGPAQERSLSRVPRRARNTNHQPH</sequence>
<comment type="pathway">
    <text evidence="2">Protein modification; protein ubiquitination.</text>
</comment>
<dbReference type="PROSITE" id="PS51805">
    <property type="entry name" value="EPHD"/>
    <property type="match status" value="1"/>
</dbReference>
<evidence type="ECO:0000256" key="6">
    <source>
        <dbReference type="ARBA" id="ARBA00022786"/>
    </source>
</evidence>
<organism evidence="13 14">
    <name type="scientific">Phasianus colchicus</name>
    <name type="common">Common pheasant</name>
    <dbReference type="NCBI Taxonomy" id="9054"/>
    <lineage>
        <taxon>Eukaryota</taxon>
        <taxon>Metazoa</taxon>
        <taxon>Chordata</taxon>
        <taxon>Craniata</taxon>
        <taxon>Vertebrata</taxon>
        <taxon>Euteleostomi</taxon>
        <taxon>Archelosauria</taxon>
        <taxon>Archosauria</taxon>
        <taxon>Dinosauria</taxon>
        <taxon>Saurischia</taxon>
        <taxon>Theropoda</taxon>
        <taxon>Coelurosauria</taxon>
        <taxon>Aves</taxon>
        <taxon>Neognathae</taxon>
        <taxon>Galloanserae</taxon>
        <taxon>Galliformes</taxon>
        <taxon>Phasianidae</taxon>
        <taxon>Phasianinae</taxon>
        <taxon>Phasianus</taxon>
    </lineage>
</organism>
<dbReference type="GO" id="GO:0008270">
    <property type="term" value="F:zinc ion binding"/>
    <property type="evidence" value="ECO:0007669"/>
    <property type="project" value="UniProtKB-KW"/>
</dbReference>
<keyword evidence="3" id="KW-0808">Transferase</keyword>
<dbReference type="Gene3D" id="3.30.40.10">
    <property type="entry name" value="Zinc/RING finger domain, C3HC4 (zinc finger)"/>
    <property type="match status" value="2"/>
</dbReference>
<dbReference type="InterPro" id="IPR051188">
    <property type="entry name" value="PHD-type_Zinc_Finger"/>
</dbReference>
<dbReference type="AlphaFoldDB" id="A0A669P9Q4"/>
<gene>
    <name evidence="13" type="primary">LOC116226373</name>
</gene>
<feature type="domain" description="RING-type" evidence="11">
    <location>
        <begin position="143"/>
        <end position="191"/>
    </location>
</feature>
<evidence type="ECO:0000256" key="4">
    <source>
        <dbReference type="ARBA" id="ARBA00022723"/>
    </source>
</evidence>
<dbReference type="InterPro" id="IPR034732">
    <property type="entry name" value="EPHD"/>
</dbReference>
<keyword evidence="5 9" id="KW-0863">Zinc-finger</keyword>
<dbReference type="RefSeq" id="XP_031445097.1">
    <property type="nucleotide sequence ID" value="XM_031589237.1"/>
</dbReference>
<dbReference type="GO" id="GO:0005634">
    <property type="term" value="C:nucleus"/>
    <property type="evidence" value="ECO:0007669"/>
    <property type="project" value="TreeGrafter"/>
</dbReference>
<feature type="region of interest" description="Disordered" evidence="10">
    <location>
        <begin position="361"/>
        <end position="429"/>
    </location>
</feature>
<feature type="region of interest" description="Disordered" evidence="10">
    <location>
        <begin position="301"/>
        <end position="342"/>
    </location>
</feature>
<accession>A0A669P9Q4</accession>
<evidence type="ECO:0000313" key="13">
    <source>
        <dbReference type="Ensembl" id="ENSPCLP00000004324.1"/>
    </source>
</evidence>
<keyword evidence="6" id="KW-0833">Ubl conjugation pathway</keyword>
<dbReference type="KEGG" id="pcoc:116226373"/>
<keyword evidence="8" id="KW-0539">Nucleus</keyword>
<dbReference type="InterPro" id="IPR001965">
    <property type="entry name" value="Znf_PHD"/>
</dbReference>
<dbReference type="PANTHER" id="PTHR12420">
    <property type="entry name" value="PHD FINGER PROTEIN"/>
    <property type="match status" value="1"/>
</dbReference>
<comment type="subcellular location">
    <subcellularLocation>
        <location evidence="1">Nucleus</location>
    </subcellularLocation>
</comment>
<dbReference type="PROSITE" id="PS50089">
    <property type="entry name" value="ZF_RING_2"/>
    <property type="match status" value="1"/>
</dbReference>
<feature type="compositionally biased region" description="Low complexity" evidence="10">
    <location>
        <begin position="372"/>
        <end position="392"/>
    </location>
</feature>
<dbReference type="OrthoDB" id="9116775at2759"/>
<evidence type="ECO:0000256" key="1">
    <source>
        <dbReference type="ARBA" id="ARBA00004123"/>
    </source>
</evidence>
<evidence type="ECO:0000256" key="10">
    <source>
        <dbReference type="SAM" id="MobiDB-lite"/>
    </source>
</evidence>
<reference evidence="13" key="2">
    <citation type="submission" date="2025-09" db="UniProtKB">
        <authorList>
            <consortium name="Ensembl"/>
        </authorList>
    </citation>
    <scope>IDENTIFICATION</scope>
</reference>
<evidence type="ECO:0008006" key="15">
    <source>
        <dbReference type="Google" id="ProtNLM"/>
    </source>
</evidence>
<evidence type="ECO:0000256" key="8">
    <source>
        <dbReference type="ARBA" id="ARBA00023242"/>
    </source>
</evidence>
<feature type="compositionally biased region" description="Polar residues" evidence="10">
    <location>
        <begin position="301"/>
        <end position="312"/>
    </location>
</feature>
<dbReference type="Proteomes" id="UP000472261">
    <property type="component" value="Unplaced"/>
</dbReference>
<keyword evidence="4" id="KW-0479">Metal-binding</keyword>
<keyword evidence="14" id="KW-1185">Reference proteome</keyword>
<dbReference type="InterPro" id="IPR059102">
    <property type="entry name" value="PHD_PHF7/G2E3-like"/>
</dbReference>
<dbReference type="OMA" id="ICHEEVV"/>
<dbReference type="Ensembl" id="ENSPCLT00000006058.1">
    <property type="protein sequence ID" value="ENSPCLP00000004324.1"/>
    <property type="gene ID" value="ENSPCLG00000003749.1"/>
</dbReference>
<dbReference type="InterPro" id="IPR011011">
    <property type="entry name" value="Znf_FYVE_PHD"/>
</dbReference>
<protein>
    <recommendedName>
        <fullName evidence="15">PHD finger protein 7</fullName>
    </recommendedName>
</protein>
<dbReference type="PANTHER" id="PTHR12420:SF47">
    <property type="entry name" value="PHD FINGER PROTEIN 7"/>
    <property type="match status" value="1"/>
</dbReference>
<name>A0A669P9Q4_PHACC</name>
<dbReference type="InterPro" id="IPR013083">
    <property type="entry name" value="Znf_RING/FYVE/PHD"/>
</dbReference>
<dbReference type="Pfam" id="PF26054">
    <property type="entry name" value="PHD_G2E3"/>
    <property type="match status" value="1"/>
</dbReference>
<dbReference type="SMART" id="SM00249">
    <property type="entry name" value="PHD"/>
    <property type="match status" value="3"/>
</dbReference>
<feature type="compositionally biased region" description="Basic residues" evidence="10">
    <location>
        <begin position="417"/>
        <end position="429"/>
    </location>
</feature>